<dbReference type="Pfam" id="PF00903">
    <property type="entry name" value="Glyoxalase"/>
    <property type="match status" value="1"/>
</dbReference>
<dbReference type="RefSeq" id="WP_051307828.1">
    <property type="nucleotide sequence ID" value="NZ_CP021081.1"/>
</dbReference>
<organism evidence="2 3">
    <name type="scientific">Deinococcus ficus</name>
    <dbReference type="NCBI Taxonomy" id="317577"/>
    <lineage>
        <taxon>Bacteria</taxon>
        <taxon>Thermotogati</taxon>
        <taxon>Deinococcota</taxon>
        <taxon>Deinococci</taxon>
        <taxon>Deinococcales</taxon>
        <taxon>Deinococcaceae</taxon>
        <taxon>Deinococcus</taxon>
    </lineage>
</organism>
<proteinExistence type="predicted"/>
<dbReference type="InterPro" id="IPR037523">
    <property type="entry name" value="VOC_core"/>
</dbReference>
<dbReference type="PROSITE" id="PS51819">
    <property type="entry name" value="VOC"/>
    <property type="match status" value="1"/>
</dbReference>
<dbReference type="InterPro" id="IPR004360">
    <property type="entry name" value="Glyas_Fos-R_dOase_dom"/>
</dbReference>
<dbReference type="Gene3D" id="3.30.720.110">
    <property type="match status" value="1"/>
</dbReference>
<dbReference type="Gene3D" id="3.30.720.120">
    <property type="match status" value="1"/>
</dbReference>
<dbReference type="EMBL" id="CP021081">
    <property type="protein sequence ID" value="ASN81463.1"/>
    <property type="molecule type" value="Genomic_DNA"/>
</dbReference>
<dbReference type="KEGG" id="dfc:DFI_11015"/>
<dbReference type="AlphaFoldDB" id="A0A221SXU7"/>
<dbReference type="InterPro" id="IPR029068">
    <property type="entry name" value="Glyas_Bleomycin-R_OHBP_Dase"/>
</dbReference>
<reference evidence="2 3" key="1">
    <citation type="submission" date="2017-05" db="EMBL/GenBank/DDBJ databases">
        <title>The complete genome sequence of Deinococcus ficus isolated from the rhizosphere of the Ficus religiosa L. in Taiwan.</title>
        <authorList>
            <person name="Wu K.-M."/>
            <person name="Liao T.-L."/>
            <person name="Liu Y.-M."/>
            <person name="Young C.-C."/>
            <person name="Tsai S.-F."/>
        </authorList>
    </citation>
    <scope>NUCLEOTIDE SEQUENCE [LARGE SCALE GENOMIC DNA]</scope>
    <source>
        <strain evidence="2 3">CC-FR2-10</strain>
    </source>
</reference>
<evidence type="ECO:0000313" key="3">
    <source>
        <dbReference type="Proteomes" id="UP000259030"/>
    </source>
</evidence>
<dbReference type="Proteomes" id="UP000259030">
    <property type="component" value="Chromosome"/>
</dbReference>
<gene>
    <name evidence="2" type="ORF">DFI_11015</name>
</gene>
<accession>A0A221SXU7</accession>
<feature type="domain" description="VOC" evidence="1">
    <location>
        <begin position="4"/>
        <end position="124"/>
    </location>
</feature>
<sequence length="143" mass="15624">MQITAISLTVLSPQPLDSARFYTQHFGFTPSLELDWFVSLQHPAHPALHLDLLRQGHAAAGQHLQGQQTTGVMLALVTEDVTAEAQRLTRAGLPLLMPVTEEPWGQKRFQVQGPDGVVVELLEFTTPDPAWLAQQAENAAAVP</sequence>
<keyword evidence="3" id="KW-1185">Reference proteome</keyword>
<dbReference type="SUPFAM" id="SSF54593">
    <property type="entry name" value="Glyoxalase/Bleomycin resistance protein/Dihydroxybiphenyl dioxygenase"/>
    <property type="match status" value="1"/>
</dbReference>
<name>A0A221SXU7_9DEIO</name>
<protein>
    <recommendedName>
        <fullName evidence="1">VOC domain-containing protein</fullName>
    </recommendedName>
</protein>
<evidence type="ECO:0000259" key="1">
    <source>
        <dbReference type="PROSITE" id="PS51819"/>
    </source>
</evidence>
<evidence type="ECO:0000313" key="2">
    <source>
        <dbReference type="EMBL" id="ASN81463.1"/>
    </source>
</evidence>
<dbReference type="STRING" id="317577.GCA_000419625_01722"/>